<accession>A0A9D5DHD3</accession>
<dbReference type="SUPFAM" id="SSF54495">
    <property type="entry name" value="UBC-like"/>
    <property type="match status" value="1"/>
</dbReference>
<dbReference type="CDD" id="cd23814">
    <property type="entry name" value="UEV_AKTIP"/>
    <property type="match status" value="1"/>
</dbReference>
<proteinExistence type="predicted"/>
<evidence type="ECO:0000313" key="2">
    <source>
        <dbReference type="EMBL" id="KAJ1604756.1"/>
    </source>
</evidence>
<dbReference type="Proteomes" id="UP001067231">
    <property type="component" value="Unassembled WGS sequence"/>
</dbReference>
<sequence length="290" mass="33916">MNLGLWNPTTLEVENSRLTYFSIRSDQLLRKSHSRNSDDKLVRQIVLDYKSLIDYSCLLEFSPEGLYVIPEYENMYTWQGGIFVRSGLYAGSFYRFQIDLALEGEYTSDGSEQKTHKVEFLNPPAHPLVSHSTGQLYIPGEWQSRIQNNVLALLFFIKNLFYLPELISYRLEGDQTGNVEMSDSVRNDPKKAIYKIQRSVKDSIEKSCRLYNSKFSPFKLNYHLDSEDKEEEKQEFHYNVDDDLSAEIVDYIRECVQSSSNIIEQKELLSEWILDKVSKSRGKINEFKNY</sequence>
<evidence type="ECO:0000259" key="1">
    <source>
        <dbReference type="PROSITE" id="PS50127"/>
    </source>
</evidence>
<protein>
    <submittedName>
        <fullName evidence="2">Ubiquitin-conjugating enzyme</fullName>
    </submittedName>
</protein>
<dbReference type="AlphaFoldDB" id="A0A9D5DHD3"/>
<organism evidence="2">
    <name type="scientific">Cryptosporidium canis</name>
    <dbReference type="NCBI Taxonomy" id="195482"/>
    <lineage>
        <taxon>Eukaryota</taxon>
        <taxon>Sar</taxon>
        <taxon>Alveolata</taxon>
        <taxon>Apicomplexa</taxon>
        <taxon>Conoidasida</taxon>
        <taxon>Coccidia</taxon>
        <taxon>Eucoccidiorida</taxon>
        <taxon>Eimeriorina</taxon>
        <taxon>Cryptosporidiidae</taxon>
        <taxon>Cryptosporidium</taxon>
    </lineage>
</organism>
<dbReference type="Gene3D" id="3.10.110.10">
    <property type="entry name" value="Ubiquitin Conjugating Enzyme"/>
    <property type="match status" value="1"/>
</dbReference>
<comment type="caution">
    <text evidence="2">The sequence shown here is derived from an EMBL/GenBank/DDBJ whole genome shotgun (WGS) entry which is preliminary data.</text>
</comment>
<dbReference type="InterPro" id="IPR016135">
    <property type="entry name" value="UBQ-conjugating_enzyme/RWD"/>
</dbReference>
<gene>
    <name evidence="2" type="ORF">OJ253_3496</name>
</gene>
<dbReference type="OrthoDB" id="5596422at2759"/>
<reference evidence="2" key="1">
    <citation type="submission" date="2022-10" db="EMBL/GenBank/DDBJ databases">
        <title>Adaptive evolution leads to modifications in subtelomeric GC content in a zoonotic Cryptosporidium species.</title>
        <authorList>
            <person name="Li J."/>
            <person name="Feng Y."/>
            <person name="Xiao L."/>
        </authorList>
    </citation>
    <scope>NUCLEOTIDE SEQUENCE</scope>
    <source>
        <strain evidence="2">33844</strain>
    </source>
</reference>
<feature type="domain" description="UBC core" evidence="1">
    <location>
        <begin position="40"/>
        <end position="205"/>
    </location>
</feature>
<name>A0A9D5DHD3_9CRYT</name>
<dbReference type="InterPro" id="IPR000608">
    <property type="entry name" value="UBC"/>
</dbReference>
<dbReference type="EMBL" id="JAPCXC010000121">
    <property type="protein sequence ID" value="KAJ1604756.1"/>
    <property type="molecule type" value="Genomic_DNA"/>
</dbReference>
<dbReference type="PROSITE" id="PS50127">
    <property type="entry name" value="UBC_2"/>
    <property type="match status" value="1"/>
</dbReference>